<dbReference type="EMBL" id="JAWZYT010000603">
    <property type="protein sequence ID" value="KAK4321286.1"/>
    <property type="molecule type" value="Genomic_DNA"/>
</dbReference>
<reference evidence="1" key="1">
    <citation type="submission" date="2023-11" db="EMBL/GenBank/DDBJ databases">
        <title>Genome assemblies of two species of porcelain crab, Petrolisthes cinctipes and Petrolisthes manimaculis (Anomura: Porcellanidae).</title>
        <authorList>
            <person name="Angst P."/>
        </authorList>
    </citation>
    <scope>NUCLEOTIDE SEQUENCE</scope>
    <source>
        <strain evidence="1">PB745_02</strain>
        <tissue evidence="1">Gill</tissue>
    </source>
</reference>
<name>A0AAE1Q7D6_9EUCA</name>
<dbReference type="Proteomes" id="UP001292094">
    <property type="component" value="Unassembled WGS sequence"/>
</dbReference>
<sequence>MLQDPVDLAKTCLQQQRCTWYCEVQKHDTPQSATTDIRSDADQLVHEGARCIKLLSKQLAKYYNQICLQAEDITIQVVEGS</sequence>
<protein>
    <submittedName>
        <fullName evidence="1">Uncharacterized protein</fullName>
    </submittedName>
</protein>
<comment type="caution">
    <text evidence="1">The sequence shown here is derived from an EMBL/GenBank/DDBJ whole genome shotgun (WGS) entry which is preliminary data.</text>
</comment>
<keyword evidence="2" id="KW-1185">Reference proteome</keyword>
<evidence type="ECO:0000313" key="2">
    <source>
        <dbReference type="Proteomes" id="UP001292094"/>
    </source>
</evidence>
<gene>
    <name evidence="1" type="ORF">Pmani_007923</name>
</gene>
<proteinExistence type="predicted"/>
<organism evidence="1 2">
    <name type="scientific">Petrolisthes manimaculis</name>
    <dbReference type="NCBI Taxonomy" id="1843537"/>
    <lineage>
        <taxon>Eukaryota</taxon>
        <taxon>Metazoa</taxon>
        <taxon>Ecdysozoa</taxon>
        <taxon>Arthropoda</taxon>
        <taxon>Crustacea</taxon>
        <taxon>Multicrustacea</taxon>
        <taxon>Malacostraca</taxon>
        <taxon>Eumalacostraca</taxon>
        <taxon>Eucarida</taxon>
        <taxon>Decapoda</taxon>
        <taxon>Pleocyemata</taxon>
        <taxon>Anomura</taxon>
        <taxon>Galatheoidea</taxon>
        <taxon>Porcellanidae</taxon>
        <taxon>Petrolisthes</taxon>
    </lineage>
</organism>
<evidence type="ECO:0000313" key="1">
    <source>
        <dbReference type="EMBL" id="KAK4321286.1"/>
    </source>
</evidence>
<dbReference type="AlphaFoldDB" id="A0AAE1Q7D6"/>
<accession>A0AAE1Q7D6</accession>